<feature type="domain" description="Extracellular sulfatase C-terminal" evidence="11">
    <location>
        <begin position="388"/>
        <end position="536"/>
    </location>
</feature>
<comment type="cofactor">
    <cofactor evidence="1">
        <name>Ca(2+)</name>
        <dbReference type="ChEBI" id="CHEBI:29108"/>
    </cofactor>
</comment>
<proteinExistence type="inferred from homology"/>
<dbReference type="GO" id="GO:0046872">
    <property type="term" value="F:metal ion binding"/>
    <property type="evidence" value="ECO:0007669"/>
    <property type="project" value="UniProtKB-KW"/>
</dbReference>
<keyword evidence="6" id="KW-0106">Calcium</keyword>
<reference evidence="12" key="3">
    <citation type="submission" date="2012-09" db="EMBL/GenBank/DDBJ databases">
        <authorList>
            <consortium name="VectorBase"/>
        </authorList>
    </citation>
    <scope>NUCLEOTIDE SEQUENCE</scope>
    <source>
        <strain evidence="12">Liverpool</strain>
    </source>
</reference>
<reference evidence="12" key="2">
    <citation type="journal article" date="2007" name="Science">
        <title>Genome sequence of Aedes aegypti, a major arbovirus vector.</title>
        <authorList>
            <person name="Nene V."/>
            <person name="Wortman J.R."/>
            <person name="Lawson D."/>
            <person name="Haas B."/>
            <person name="Kodira C."/>
            <person name="Tu Z.J."/>
            <person name="Loftus B."/>
            <person name="Xi Z."/>
            <person name="Megy K."/>
            <person name="Grabherr M."/>
            <person name="Ren Q."/>
            <person name="Zdobnov E.M."/>
            <person name="Lobo N.F."/>
            <person name="Campbell K.S."/>
            <person name="Brown S.E."/>
            <person name="Bonaldo M.F."/>
            <person name="Zhu J."/>
            <person name="Sinkins S.P."/>
            <person name="Hogenkamp D.G."/>
            <person name="Amedeo P."/>
            <person name="Arensburger P."/>
            <person name="Atkinson P.W."/>
            <person name="Bidwell S."/>
            <person name="Biedler J."/>
            <person name="Birney E."/>
            <person name="Bruggner R.V."/>
            <person name="Costas J."/>
            <person name="Coy M.R."/>
            <person name="Crabtree J."/>
            <person name="Crawford M."/>
            <person name="Debruyn B."/>
            <person name="Decaprio D."/>
            <person name="Eiglmeier K."/>
            <person name="Eisenstadt E."/>
            <person name="El-Dorry H."/>
            <person name="Gelbart W.M."/>
            <person name="Gomes S.L."/>
            <person name="Hammond M."/>
            <person name="Hannick L.I."/>
            <person name="Hogan J.R."/>
            <person name="Holmes M.H."/>
            <person name="Jaffe D."/>
            <person name="Johnston J.S."/>
            <person name="Kennedy R.C."/>
            <person name="Koo H."/>
            <person name="Kravitz S."/>
            <person name="Kriventseva E.V."/>
            <person name="Kulp D."/>
            <person name="Labutti K."/>
            <person name="Lee E."/>
            <person name="Li S."/>
            <person name="Lovin D.D."/>
            <person name="Mao C."/>
            <person name="Mauceli E."/>
            <person name="Menck C.F."/>
            <person name="Miller J.R."/>
            <person name="Montgomery P."/>
            <person name="Mori A."/>
            <person name="Nascimento A.L."/>
            <person name="Naveira H.F."/>
            <person name="Nusbaum C."/>
            <person name="O'leary S."/>
            <person name="Orvis J."/>
            <person name="Pertea M."/>
            <person name="Quesneville H."/>
            <person name="Reidenbach K.R."/>
            <person name="Rogers Y.H."/>
            <person name="Roth C.W."/>
            <person name="Schneider J.R."/>
            <person name="Schatz M."/>
            <person name="Shumway M."/>
            <person name="Stanke M."/>
            <person name="Stinson E.O."/>
            <person name="Tubio J.M."/>
            <person name="Vanzee J.P."/>
            <person name="Verjovski-Almeida S."/>
            <person name="Werner D."/>
            <person name="White O."/>
            <person name="Wyder S."/>
            <person name="Zeng Q."/>
            <person name="Zhao Q."/>
            <person name="Zhao Y."/>
            <person name="Hill C.A."/>
            <person name="Raikhel A.S."/>
            <person name="Soares M.B."/>
            <person name="Knudson D.L."/>
            <person name="Lee N.H."/>
            <person name="Galagan J."/>
            <person name="Salzberg S.L."/>
            <person name="Paulsen I.T."/>
            <person name="Dimopoulos G."/>
            <person name="Collins F.H."/>
            <person name="Birren B."/>
            <person name="Fraser-Liggett C.M."/>
            <person name="Severson D.W."/>
        </authorList>
    </citation>
    <scope>NUCLEOTIDE SEQUENCE [LARGE SCALE GENOMIC DNA]</scope>
    <source>
        <strain evidence="12">Liverpool</strain>
    </source>
</reference>
<dbReference type="HOGENOM" id="CLU_006332_2_1_1"/>
<feature type="non-terminal residue" evidence="12">
    <location>
        <position position="782"/>
    </location>
</feature>
<dbReference type="Proteomes" id="UP000682892">
    <property type="component" value="Unassembled WGS sequence"/>
</dbReference>
<keyword evidence="5" id="KW-0479">Metal-binding</keyword>
<comment type="subcellular location">
    <subcellularLocation>
        <location evidence="2">Cell surface</location>
    </subcellularLocation>
    <subcellularLocation>
        <location evidence="3">Golgi apparatus</location>
        <location evidence="3">Golgi stack</location>
    </subcellularLocation>
</comment>
<evidence type="ECO:0000259" key="10">
    <source>
        <dbReference type="Pfam" id="PF00884"/>
    </source>
</evidence>
<dbReference type="EMBL" id="CH477505">
    <property type="protein sequence ID" value="EAT39871.1"/>
    <property type="molecule type" value="Genomic_DNA"/>
</dbReference>
<dbReference type="VEuPathDB" id="VectorBase:AAEL004460"/>
<evidence type="ECO:0000256" key="1">
    <source>
        <dbReference type="ARBA" id="ARBA00001913"/>
    </source>
</evidence>
<comment type="similarity">
    <text evidence="4">Belongs to the sulfatase family.</text>
</comment>
<dbReference type="PhylomeDB" id="Q16YZ8"/>
<dbReference type="PANTHER" id="PTHR43108">
    <property type="entry name" value="N-ACETYLGLUCOSAMINE-6-SULFATASE FAMILY MEMBER"/>
    <property type="match status" value="1"/>
</dbReference>
<accession>Q16YZ8</accession>
<dbReference type="InterPro" id="IPR000917">
    <property type="entry name" value="Sulfatase_N"/>
</dbReference>
<evidence type="ECO:0000256" key="7">
    <source>
        <dbReference type="ARBA" id="ARBA00023034"/>
    </source>
</evidence>
<dbReference type="VEuPathDB" id="VectorBase:AAEL019683"/>
<feature type="coiled-coil region" evidence="8">
    <location>
        <begin position="626"/>
        <end position="662"/>
    </location>
</feature>
<feature type="compositionally biased region" description="Acidic residues" evidence="9">
    <location>
        <begin position="229"/>
        <end position="241"/>
    </location>
</feature>
<dbReference type="Gene3D" id="3.40.720.10">
    <property type="entry name" value="Alkaline Phosphatase, subunit A"/>
    <property type="match status" value="1"/>
</dbReference>
<evidence type="ECO:0000256" key="6">
    <source>
        <dbReference type="ARBA" id="ARBA00022837"/>
    </source>
</evidence>
<dbReference type="InterPro" id="IPR024609">
    <property type="entry name" value="Extracellular_sulfatase_C"/>
</dbReference>
<evidence type="ECO:0000256" key="8">
    <source>
        <dbReference type="SAM" id="Coils"/>
    </source>
</evidence>
<dbReference type="GO" id="GO:0008449">
    <property type="term" value="F:N-acetylglucosamine-6-sulfatase activity"/>
    <property type="evidence" value="ECO:0007669"/>
    <property type="project" value="TreeGrafter"/>
</dbReference>
<evidence type="ECO:0000256" key="5">
    <source>
        <dbReference type="ARBA" id="ARBA00022723"/>
    </source>
</evidence>
<keyword evidence="7" id="KW-0333">Golgi apparatus</keyword>
<dbReference type="GO" id="GO:0005795">
    <property type="term" value="C:Golgi stack"/>
    <property type="evidence" value="ECO:0007669"/>
    <property type="project" value="UniProtKB-SubCell"/>
</dbReference>
<dbReference type="PaxDb" id="7159-AAEL008362-PA"/>
<dbReference type="Pfam" id="PF12548">
    <property type="entry name" value="DUF3740"/>
    <property type="match status" value="1"/>
</dbReference>
<gene>
    <name evidence="12" type="ORF">AaeL_AAEL008362</name>
</gene>
<feature type="domain" description="Sulfatase N-terminal" evidence="10">
    <location>
        <begin position="32"/>
        <end position="128"/>
    </location>
</feature>
<feature type="region of interest" description="Disordered" evidence="9">
    <location>
        <begin position="163"/>
        <end position="258"/>
    </location>
</feature>
<dbReference type="PANTHER" id="PTHR43108:SF16">
    <property type="entry name" value="EXTRACELLULAR SULFATASE SULF-1 HOMOLOG"/>
    <property type="match status" value="1"/>
</dbReference>
<evidence type="ECO:0000256" key="4">
    <source>
        <dbReference type="ARBA" id="ARBA00008779"/>
    </source>
</evidence>
<feature type="compositionally biased region" description="Basic and acidic residues" evidence="9">
    <location>
        <begin position="164"/>
        <end position="178"/>
    </location>
</feature>
<sequence>TPAYDLAPNPDKQWILRVTQPMEPIHRKFTDLLMTKRLQTLQSVDVAVERVYQELKALDELDNTYIIYTSDHGYHLGQFGLIKGKSFPFEFDVRVPFLMRGPGIEPASVVDEIVLNVDLAPTFLDIGGVAPPPHMDGKSLLPLILNRHRNAIEKWPDTFLIESSGRRETPEQMQEQRMRAAAARYSARMNAANSTAMKADPLEQRQTEEVPPLQEDEEVTMDFGSHEHDDDEDDAEEDHEDDDHPIGDTDTEMSEARQDQEDYVIDHQEAQHFVVNEAHHDPLDNHLPMTPYRSKMERLNNECSNPTLQQNCVPGQKWRCINEDGRWRRHKCKFHLQLQNHLAEINKLSSQNKRNCACFTPDGLIYTKIKSKRDYKHQMLMGGRGFGHRSRRQKRDLEYEEVFLEANPEMVGLMRVAKSVVELEDVQKRETNGGGQFESVIHELQSTLKEIERNFEQNSVLKKQNSTAVEDDGPSGTKCFVTVIGRVNCSNIIYEDETSWKRSRMQIDMLIKVLKTKINDLKDIKKNLKERRPSSFRDDDEEEDEDNQKSATADNAFSMEEDEDSFDSAQPKATSTTTTATTVTNDIFSVNAITQNQIPVVKPEMALPAAECYCEPEVDGPLPDERDLARETRRRLKEERQRKKERKRHRKAKLEKECLSERMNCFSHDSNHWRTAPMWDDKPFCFCMNANNNTYSCLRTINQTHNFLYCEFTTGLVTYYNLRTDPFETQNRESTLTPEEKVVLHETLEYMKGCRGKSCTLPRHQLGGAGTGGTSGSVLPDN</sequence>
<protein>
    <submittedName>
        <fullName evidence="12">AAEL008362-PA</fullName>
    </submittedName>
</protein>
<evidence type="ECO:0000256" key="9">
    <source>
        <dbReference type="SAM" id="MobiDB-lite"/>
    </source>
</evidence>
<dbReference type="STRING" id="7159.Q16YZ8"/>
<feature type="region of interest" description="Disordered" evidence="9">
    <location>
        <begin position="531"/>
        <end position="578"/>
    </location>
</feature>
<dbReference type="GO" id="GO:0005539">
    <property type="term" value="F:glycosaminoglycan binding"/>
    <property type="evidence" value="ECO:0007669"/>
    <property type="project" value="TreeGrafter"/>
</dbReference>
<dbReference type="GO" id="GO:0009986">
    <property type="term" value="C:cell surface"/>
    <property type="evidence" value="ECO:0007669"/>
    <property type="project" value="UniProtKB-SubCell"/>
</dbReference>
<name>Q16YZ8_AEDAE</name>
<dbReference type="InterPro" id="IPR017850">
    <property type="entry name" value="Alkaline_phosphatase_core_sf"/>
</dbReference>
<dbReference type="eggNOG" id="KOG3731">
    <property type="taxonomic scope" value="Eukaryota"/>
</dbReference>
<evidence type="ECO:0000313" key="12">
    <source>
        <dbReference type="EMBL" id="EAT39871.1"/>
    </source>
</evidence>
<keyword evidence="8" id="KW-0175">Coiled coil</keyword>
<evidence type="ECO:0000313" key="13">
    <source>
        <dbReference type="Proteomes" id="UP000682892"/>
    </source>
</evidence>
<evidence type="ECO:0000259" key="11">
    <source>
        <dbReference type="Pfam" id="PF12548"/>
    </source>
</evidence>
<evidence type="ECO:0000256" key="2">
    <source>
        <dbReference type="ARBA" id="ARBA00004241"/>
    </source>
</evidence>
<dbReference type="Pfam" id="PF00884">
    <property type="entry name" value="Sulfatase"/>
    <property type="match status" value="1"/>
</dbReference>
<feature type="compositionally biased region" description="Low complexity" evidence="9">
    <location>
        <begin position="179"/>
        <end position="194"/>
    </location>
</feature>
<reference evidence="12" key="1">
    <citation type="submission" date="2005-10" db="EMBL/GenBank/DDBJ databases">
        <authorList>
            <person name="Loftus B.J."/>
            <person name="Nene V.M."/>
            <person name="Hannick L.I."/>
            <person name="Bidwell S."/>
            <person name="Haas B."/>
            <person name="Amedeo P."/>
            <person name="Orvis J."/>
            <person name="Wortman J.R."/>
            <person name="White O.R."/>
            <person name="Salzberg S."/>
            <person name="Shumway M."/>
            <person name="Koo H."/>
            <person name="Zhao Y."/>
            <person name="Holmes M."/>
            <person name="Miller J."/>
            <person name="Schatz M."/>
            <person name="Pop M."/>
            <person name="Pai G."/>
            <person name="Utterback T."/>
            <person name="Rogers Y.-H."/>
            <person name="Kravitz S."/>
            <person name="Fraser C.M."/>
        </authorList>
    </citation>
    <scope>NUCLEOTIDE SEQUENCE</scope>
    <source>
        <strain evidence="12">Liverpool</strain>
    </source>
</reference>
<evidence type="ECO:0000256" key="3">
    <source>
        <dbReference type="ARBA" id="ARBA00004348"/>
    </source>
</evidence>
<dbReference type="AlphaFoldDB" id="Q16YZ8"/>
<feature type="non-terminal residue" evidence="12">
    <location>
        <position position="1"/>
    </location>
</feature>
<organism evidence="12 13">
    <name type="scientific">Aedes aegypti</name>
    <name type="common">Yellowfever mosquito</name>
    <name type="synonym">Culex aegypti</name>
    <dbReference type="NCBI Taxonomy" id="7159"/>
    <lineage>
        <taxon>Eukaryota</taxon>
        <taxon>Metazoa</taxon>
        <taxon>Ecdysozoa</taxon>
        <taxon>Arthropoda</taxon>
        <taxon>Hexapoda</taxon>
        <taxon>Insecta</taxon>
        <taxon>Pterygota</taxon>
        <taxon>Neoptera</taxon>
        <taxon>Endopterygota</taxon>
        <taxon>Diptera</taxon>
        <taxon>Nematocera</taxon>
        <taxon>Culicoidea</taxon>
        <taxon>Culicidae</taxon>
        <taxon>Culicinae</taxon>
        <taxon>Aedini</taxon>
        <taxon>Aedes</taxon>
        <taxon>Stegomyia</taxon>
    </lineage>
</organism>
<dbReference type="OMA" id="PPSHMEG"/>
<dbReference type="SUPFAM" id="SSF53649">
    <property type="entry name" value="Alkaline phosphatase-like"/>
    <property type="match status" value="1"/>
</dbReference>